<organism evidence="3">
    <name type="scientific">uncultured archaeon MedDCM-OCT-S05-C32</name>
    <dbReference type="NCBI Taxonomy" id="743090"/>
    <lineage>
        <taxon>Archaea</taxon>
        <taxon>environmental samples</taxon>
    </lineage>
</organism>
<evidence type="ECO:0000256" key="1">
    <source>
        <dbReference type="SAM" id="MobiDB-lite"/>
    </source>
</evidence>
<accession>D6PBJ1</accession>
<evidence type="ECO:0000313" key="3">
    <source>
        <dbReference type="EMBL" id="ADD93092.1"/>
    </source>
</evidence>
<dbReference type="NCBIfam" id="NF041940">
    <property type="entry name" value="choice_anch_X"/>
    <property type="match status" value="1"/>
</dbReference>
<sequence length="639" mass="68680">MTVTDDLHMDGVITGDAQGSFGIVRTIEETGNQANATQQVFLVNVIHQETWFNITGINGGNFFDGQGVGANHNRTWDYQVVQSDWENRTVRLVWEETGADPSSGDERPENSPIQVNATQPESEDLLGNISISRETGLMPIPMIPGDTLRLAGQDELALIVTAQSTGNDPRDGFNLHVVNWTGQYENVGTASGAIIDQGPLMGLLSSVYRVLEIPYGEENESANFTESQVVDRILSPSIITAENNTAPQLIDIYFEEGIIYGEGGSAATLVAHIADAELNVDSVTVDLTPLGGDVTELNDRGLEGDSTIGDNRFSTRILVPGLETGNITLNVTATDTWDVSSSGSGSIEVINLGPRLLDFEILPDTGPRGTQMIINTRAYDGHGVTSVELDLRDVGGQMESFDLVEGVWIGNFTVPNSMVPGRQVLNFVLTDGLGQRTFTSLWHADGVNSTMQQIYGPHHISENVMKEISIDVVNSAPTITNPGVLSFERGEGSSTVLLEVAIADVDGVLVARANLGVFTPFTSQDTWQNMYDDGSNGDKTANDGIYTAQMQLRSSIPLGTHEIIVQASDSYGKVSPTSSIAVQLVQEENVFPGPEGSILSTGVMIGLLVVFGIGVAAVLFISVRNKPENLDKEDRFGFK</sequence>
<keyword evidence="2" id="KW-1133">Transmembrane helix</keyword>
<name>D6PBJ1_9ARCH</name>
<keyword evidence="2" id="KW-0812">Transmembrane</keyword>
<feature type="compositionally biased region" description="Polar residues" evidence="1">
    <location>
        <begin position="111"/>
        <end position="120"/>
    </location>
</feature>
<protein>
    <submittedName>
        <fullName evidence="3">Uncharacterized protein</fullName>
    </submittedName>
</protein>
<evidence type="ECO:0000256" key="2">
    <source>
        <dbReference type="SAM" id="Phobius"/>
    </source>
</evidence>
<reference evidence="3" key="1">
    <citation type="journal article" date="2010" name="ISME J.">
        <title>Metagenome of the Mediterranean deep chlorophyll maximum studied by direct and fosmid library 454 pyrosequencing.</title>
        <authorList>
            <person name="Ghai R."/>
            <person name="Martin-Cuadrado A.B."/>
            <person name="Molto A.G."/>
            <person name="Heredia I.G."/>
            <person name="Cabrera R."/>
            <person name="Martin J."/>
            <person name="Verdu M."/>
            <person name="Deschamps P."/>
            <person name="Moreira D."/>
            <person name="Lopez-Garcia P."/>
            <person name="Mira A."/>
            <person name="Rodriguez-Valera F."/>
        </authorList>
    </citation>
    <scope>NUCLEOTIDE SEQUENCE</scope>
</reference>
<proteinExistence type="predicted"/>
<dbReference type="EMBL" id="GU942964">
    <property type="protein sequence ID" value="ADD93092.1"/>
    <property type="molecule type" value="Genomic_DNA"/>
</dbReference>
<keyword evidence="2" id="KW-0472">Membrane</keyword>
<feature type="region of interest" description="Disordered" evidence="1">
    <location>
        <begin position="98"/>
        <end position="121"/>
    </location>
</feature>
<dbReference type="AlphaFoldDB" id="D6PBJ1"/>
<feature type="transmembrane region" description="Helical" evidence="2">
    <location>
        <begin position="598"/>
        <end position="623"/>
    </location>
</feature>